<proteinExistence type="predicted"/>
<reference evidence="2 3" key="1">
    <citation type="submission" date="2016-10" db="EMBL/GenBank/DDBJ databases">
        <authorList>
            <person name="de Groot N.N."/>
        </authorList>
    </citation>
    <scope>NUCLEOTIDE SEQUENCE [LARGE SCALE GENOMIC DNA]</scope>
    <source>
        <strain evidence="2 3">DSM 7343</strain>
    </source>
</reference>
<evidence type="ECO:0000256" key="1">
    <source>
        <dbReference type="SAM" id="MobiDB-lite"/>
    </source>
</evidence>
<name>A0A1H3X606_9BACT</name>
<organism evidence="2 3">
    <name type="scientific">Desulfuromusa kysingii</name>
    <dbReference type="NCBI Taxonomy" id="37625"/>
    <lineage>
        <taxon>Bacteria</taxon>
        <taxon>Pseudomonadati</taxon>
        <taxon>Thermodesulfobacteriota</taxon>
        <taxon>Desulfuromonadia</taxon>
        <taxon>Desulfuromonadales</taxon>
        <taxon>Geopsychrobacteraceae</taxon>
        <taxon>Desulfuromusa</taxon>
    </lineage>
</organism>
<feature type="region of interest" description="Disordered" evidence="1">
    <location>
        <begin position="92"/>
        <end position="115"/>
    </location>
</feature>
<dbReference type="STRING" id="37625.SAMN05660420_00841"/>
<dbReference type="RefSeq" id="WP_092345039.1">
    <property type="nucleotide sequence ID" value="NZ_FNQN01000002.1"/>
</dbReference>
<feature type="compositionally biased region" description="Polar residues" evidence="1">
    <location>
        <begin position="106"/>
        <end position="115"/>
    </location>
</feature>
<dbReference type="InterPro" id="IPR046170">
    <property type="entry name" value="DUF6172"/>
</dbReference>
<dbReference type="EMBL" id="FNQN01000002">
    <property type="protein sequence ID" value="SDZ94847.1"/>
    <property type="molecule type" value="Genomic_DNA"/>
</dbReference>
<gene>
    <name evidence="2" type="ORF">SAMN05660420_00841</name>
</gene>
<sequence>MKKTFKMSHPKIKLPRLVEAFKYEVKKYIRRERRKELPPGVDFWDFDCRYGADEASSEVIHLSAINKCISQAEAEQLDSFYLEILVKPGYRSKKPKDERQTEEEGSTTQVPEYKQ</sequence>
<keyword evidence="3" id="KW-1185">Reference proteome</keyword>
<protein>
    <submittedName>
        <fullName evidence="2">Uncharacterized protein</fullName>
    </submittedName>
</protein>
<dbReference type="Pfam" id="PF19669">
    <property type="entry name" value="DUF6172"/>
    <property type="match status" value="1"/>
</dbReference>
<dbReference type="AlphaFoldDB" id="A0A1H3X606"/>
<evidence type="ECO:0000313" key="2">
    <source>
        <dbReference type="EMBL" id="SDZ94847.1"/>
    </source>
</evidence>
<accession>A0A1H3X606</accession>
<evidence type="ECO:0000313" key="3">
    <source>
        <dbReference type="Proteomes" id="UP000199409"/>
    </source>
</evidence>
<dbReference type="Proteomes" id="UP000199409">
    <property type="component" value="Unassembled WGS sequence"/>
</dbReference>
<dbReference type="OrthoDB" id="9794656at2"/>